<dbReference type="InterPro" id="IPR056884">
    <property type="entry name" value="NPHP3-like_N"/>
</dbReference>
<dbReference type="PROSITE" id="PS50082">
    <property type="entry name" value="WD_REPEATS_2"/>
    <property type="match status" value="3"/>
</dbReference>
<evidence type="ECO:0000313" key="7">
    <source>
        <dbReference type="EMBL" id="PGH09068.1"/>
    </source>
</evidence>
<keyword evidence="2" id="KW-0677">Repeat</keyword>
<reference evidence="7 8" key="1">
    <citation type="submission" date="2017-10" db="EMBL/GenBank/DDBJ databases">
        <title>Comparative genomics in systemic dimorphic fungi from Ajellomycetaceae.</title>
        <authorList>
            <person name="Munoz J.F."/>
            <person name="Mcewen J.G."/>
            <person name="Clay O.K."/>
            <person name="Cuomo C.A."/>
        </authorList>
    </citation>
    <scope>NUCLEOTIDE SEQUENCE [LARGE SCALE GENOMIC DNA]</scope>
    <source>
        <strain evidence="7 8">UAMH130</strain>
    </source>
</reference>
<dbReference type="CDD" id="cd00200">
    <property type="entry name" value="WD40"/>
    <property type="match status" value="1"/>
</dbReference>
<dbReference type="PROSITE" id="PS50294">
    <property type="entry name" value="WD_REPEATS_REGION"/>
    <property type="match status" value="2"/>
</dbReference>
<name>A0A2B7XKB5_9EURO</name>
<evidence type="ECO:0000256" key="2">
    <source>
        <dbReference type="ARBA" id="ARBA00022737"/>
    </source>
</evidence>
<feature type="domain" description="Nephrocystin 3-like N-terminal" evidence="6">
    <location>
        <begin position="436"/>
        <end position="600"/>
    </location>
</feature>
<dbReference type="InterPro" id="IPR031359">
    <property type="entry name" value="NACHT_N"/>
</dbReference>
<evidence type="ECO:0000313" key="8">
    <source>
        <dbReference type="Proteomes" id="UP000224080"/>
    </source>
</evidence>
<feature type="repeat" description="WD" evidence="3">
    <location>
        <begin position="1215"/>
        <end position="1256"/>
    </location>
</feature>
<dbReference type="Pfam" id="PF17100">
    <property type="entry name" value="NACHT_N"/>
    <property type="match status" value="1"/>
</dbReference>
<dbReference type="SMART" id="SM00320">
    <property type="entry name" value="WD40"/>
    <property type="match status" value="6"/>
</dbReference>
<feature type="compositionally biased region" description="Polar residues" evidence="4">
    <location>
        <begin position="85"/>
        <end position="100"/>
    </location>
</feature>
<dbReference type="InterPro" id="IPR027417">
    <property type="entry name" value="P-loop_NTPase"/>
</dbReference>
<proteinExistence type="predicted"/>
<dbReference type="PANTHER" id="PTHR19848">
    <property type="entry name" value="WD40 REPEAT PROTEIN"/>
    <property type="match status" value="1"/>
</dbReference>
<evidence type="ECO:0000259" key="5">
    <source>
        <dbReference type="Pfam" id="PF17100"/>
    </source>
</evidence>
<accession>A0A2B7XKB5</accession>
<keyword evidence="8" id="KW-1185">Reference proteome</keyword>
<sequence length="1638" mass="185907">MEPDLRVTSRRKRLKARAKNWIRGKKVKEGKKRVNSNLGTGVYHVVGKSATKDGVISQQQVAIVDSVGSSNDGHSSSPRPKSDDSQIPSSGSVQTLPEQSNTLPATLPHQVHWPENLWDEAYANLLDQKRELIVEYQNYLLKKEDESRVDDLRDAAGQEQLQELLQHKLNRIKQTRLNIPVYAKKINGEIVVERVVVRDQVCKIIRGLQSVSGFVNVAMSSMPPAALAWAGVLVILPVVMNAITQDDEAMNGLEFISELLVRCKVREDILRRRFREPVPGLQSQGESKNLGELRSAIKAKTLQLYSDILQYQIQLALHYDRGYFTRSLGDIAISNNWKSMTTDLENASDKIHQDLSEDDRNTIANGFDNLRESAEKSLSSLNKIEQDIEGISQDSLLKELPRAIFAAFDSSEAPGETTSLHRICLQCTRIDTLNLVQQWSHALHDYKCIFWLKGMAGTGKSTIARTVAGKLASEARLAGSFFFSKRRANLTNAAQLFTTLSSQLTEVLPGLRSHVCAAIEERRDIAGKSLSEQWEHLIFRPLVRLDDSLREGLYPPFELVFVIDALDECEGDDDLKEILPLFSQLKDFRIIKLRVFMTSRPETLLRSRFSRIPDAYHHDEDLHKINPSDSQDDKDDITKLFEHELALMRREIPLQDNWPGKERVKKLILKADGLFIYAATACRFLAAAASEKWAEVRLDTILSDDIDQISPQRNIDSIYTQILKFSIANKIEKEKTEICGLFRRILGPIILLFNPLSIDALSKLLSVPKEEINDVLRDLHSLLLVPKSEEEPIQALHLSFPEFLSDPDRCPTEFLIDRNITHAKLTERCLESMSNILRQDICDLKLPGILARQVEKSTVAKSIPNHVQYACCYWINHLLATDLTPVLDEKIYRFLRDHILHWLEALSLLRKIGEGVNMMVDFSETLSSIQHKSDPLHMIVHDAKRFMLYFRPMLEDAPLQIYISGLLFSPKNSIIRDIHINCIPTWIKARHTPANDWSALLYSIESRYGWYHVAKFSMEDRYLVAPNMYGNVNLYDFKTGVPRGILETGQKYGNTWRFSVSPDGQFVFCYLDPPMQQSGYSIWNIATRDRYPIHLENGLQVVGAEFSLNSELLATALDDRTIRLWDSKTGAFRATLTGLEQTRFISISLNDKHLAYSGGPEVQIWDLCTRNLCRTFCSSSYCKIEFSPVNQVLALVLTDKTILLWDPETDTSFALEGHEYRMSAINFAPNGQLLASGDNHGVLRLWNVSTRICLANLGRHHPGSIVDIQFSPDGHFFASASFDGTIKVWDLASKLETPRNYFMGNRKTRRVQFSRDSKYLASVSNDCTTLWDLEIKFAGHSMSGPRKHSRLDFSPDGKFLAHSWQKTKNDNSLKTLVMIWKTKTGALHKSYRFSHCHDVDVTFSYDSRMLGILIGKSIKLCYLNAETPDRELSGSYAYGYRSFVISPTGRFVALLTTDDNASPSGPAPFVCLWEPGRDKYTRISFHGLLSPRNDCVLAFSADEKVLAAAAEKEAFLWNLDSNQLEKKIHDSPISIYFGLYEGYPIDLTYDEDGKDVTWVFPRNAGHSGPDMHKLDHGSGTWVGWKHNRLLWLPPQYHSKPHATNTGVFAMANEFGQVMLVYFDIDTLRHAMGNLLQNT</sequence>
<dbReference type="InterPro" id="IPR019775">
    <property type="entry name" value="WD40_repeat_CS"/>
</dbReference>
<dbReference type="InterPro" id="IPR001680">
    <property type="entry name" value="WD40_rpt"/>
</dbReference>
<dbReference type="PANTHER" id="PTHR19848:SF8">
    <property type="entry name" value="F-BOX AND WD REPEAT DOMAIN CONTAINING 7"/>
    <property type="match status" value="1"/>
</dbReference>
<dbReference type="STRING" id="2060905.A0A2B7XKB5"/>
<feature type="region of interest" description="Disordered" evidence="4">
    <location>
        <begin position="1"/>
        <end position="38"/>
    </location>
</feature>
<dbReference type="OrthoDB" id="674604at2759"/>
<comment type="caution">
    <text evidence="7">The sequence shown here is derived from an EMBL/GenBank/DDBJ whole genome shotgun (WGS) entry which is preliminary data.</text>
</comment>
<feature type="repeat" description="WD" evidence="3">
    <location>
        <begin position="1101"/>
        <end position="1135"/>
    </location>
</feature>
<dbReference type="EMBL" id="PDNC01000006">
    <property type="protein sequence ID" value="PGH09068.1"/>
    <property type="molecule type" value="Genomic_DNA"/>
</dbReference>
<keyword evidence="1 3" id="KW-0853">WD repeat</keyword>
<organism evidence="7 8">
    <name type="scientific">Blastomyces parvus</name>
    <dbReference type="NCBI Taxonomy" id="2060905"/>
    <lineage>
        <taxon>Eukaryota</taxon>
        <taxon>Fungi</taxon>
        <taxon>Dikarya</taxon>
        <taxon>Ascomycota</taxon>
        <taxon>Pezizomycotina</taxon>
        <taxon>Eurotiomycetes</taxon>
        <taxon>Eurotiomycetidae</taxon>
        <taxon>Onygenales</taxon>
        <taxon>Ajellomycetaceae</taxon>
        <taxon>Blastomyces</taxon>
    </lineage>
</organism>
<evidence type="ECO:0000256" key="4">
    <source>
        <dbReference type="SAM" id="MobiDB-lite"/>
    </source>
</evidence>
<feature type="compositionally biased region" description="Basic residues" evidence="4">
    <location>
        <begin position="8"/>
        <end position="34"/>
    </location>
</feature>
<dbReference type="InterPro" id="IPR015943">
    <property type="entry name" value="WD40/YVTN_repeat-like_dom_sf"/>
</dbReference>
<dbReference type="Gene3D" id="2.130.10.10">
    <property type="entry name" value="YVTN repeat-like/Quinoprotein amine dehydrogenase"/>
    <property type="match status" value="3"/>
</dbReference>
<dbReference type="Gene3D" id="3.40.50.300">
    <property type="entry name" value="P-loop containing nucleotide triphosphate hydrolases"/>
    <property type="match status" value="1"/>
</dbReference>
<feature type="repeat" description="WD" evidence="3">
    <location>
        <begin position="1258"/>
        <end position="1293"/>
    </location>
</feature>
<protein>
    <submittedName>
        <fullName evidence="7">Uncharacterized protein</fullName>
    </submittedName>
</protein>
<dbReference type="SUPFAM" id="SSF82171">
    <property type="entry name" value="DPP6 N-terminal domain-like"/>
    <property type="match status" value="2"/>
</dbReference>
<evidence type="ECO:0000256" key="1">
    <source>
        <dbReference type="ARBA" id="ARBA00022574"/>
    </source>
</evidence>
<dbReference type="Pfam" id="PF24883">
    <property type="entry name" value="NPHP3_N"/>
    <property type="match status" value="1"/>
</dbReference>
<feature type="compositionally biased region" description="Low complexity" evidence="4">
    <location>
        <begin position="67"/>
        <end position="77"/>
    </location>
</feature>
<dbReference type="Pfam" id="PF00400">
    <property type="entry name" value="WD40"/>
    <property type="match status" value="3"/>
</dbReference>
<feature type="domain" description="NWD NACHT-NTPase N-terminal" evidence="5">
    <location>
        <begin position="115"/>
        <end position="354"/>
    </location>
</feature>
<dbReference type="SUPFAM" id="SSF52540">
    <property type="entry name" value="P-loop containing nucleoside triphosphate hydrolases"/>
    <property type="match status" value="1"/>
</dbReference>
<evidence type="ECO:0000256" key="3">
    <source>
        <dbReference type="PROSITE-ProRule" id="PRU00221"/>
    </source>
</evidence>
<evidence type="ECO:0000259" key="6">
    <source>
        <dbReference type="Pfam" id="PF24883"/>
    </source>
</evidence>
<feature type="region of interest" description="Disordered" evidence="4">
    <location>
        <begin position="67"/>
        <end position="100"/>
    </location>
</feature>
<gene>
    <name evidence="7" type="ORF">GX51_00821</name>
</gene>
<dbReference type="Proteomes" id="UP000224080">
    <property type="component" value="Unassembled WGS sequence"/>
</dbReference>
<dbReference type="PROSITE" id="PS00678">
    <property type="entry name" value="WD_REPEATS_1"/>
    <property type="match status" value="1"/>
</dbReference>